<dbReference type="EMBL" id="PYLS01000004">
    <property type="protein sequence ID" value="PST83937.1"/>
    <property type="molecule type" value="Genomic_DNA"/>
</dbReference>
<dbReference type="InterPro" id="IPR036691">
    <property type="entry name" value="Endo/exonu/phosph_ase_sf"/>
</dbReference>
<dbReference type="Gene3D" id="3.60.10.10">
    <property type="entry name" value="Endonuclease/exonuclease/phosphatase"/>
    <property type="match status" value="1"/>
</dbReference>
<gene>
    <name evidence="2" type="ORF">C7T94_04120</name>
</gene>
<evidence type="ECO:0008006" key="4">
    <source>
        <dbReference type="Google" id="ProtNLM"/>
    </source>
</evidence>
<evidence type="ECO:0000313" key="3">
    <source>
        <dbReference type="Proteomes" id="UP000240912"/>
    </source>
</evidence>
<comment type="caution">
    <text evidence="2">The sequence shown here is derived from an EMBL/GenBank/DDBJ whole genome shotgun (WGS) entry which is preliminary data.</text>
</comment>
<dbReference type="RefSeq" id="WP_107213864.1">
    <property type="nucleotide sequence ID" value="NZ_KZ686268.1"/>
</dbReference>
<dbReference type="OrthoDB" id="5500612at2"/>
<proteinExistence type="predicted"/>
<reference evidence="2 3" key="1">
    <citation type="submission" date="2018-03" db="EMBL/GenBank/DDBJ databases">
        <authorList>
            <person name="Keele B.F."/>
        </authorList>
    </citation>
    <scope>NUCLEOTIDE SEQUENCE [LARGE SCALE GENOMIC DNA]</scope>
    <source>
        <strain evidence="2 3">YL28-9</strain>
    </source>
</reference>
<name>A0A2T3HNF4_9SPHI</name>
<accession>A0A2T3HNF4</accession>
<dbReference type="AlphaFoldDB" id="A0A2T3HNF4"/>
<feature type="coiled-coil region" evidence="1">
    <location>
        <begin position="433"/>
        <end position="491"/>
    </location>
</feature>
<dbReference type="Proteomes" id="UP000240912">
    <property type="component" value="Unassembled WGS sequence"/>
</dbReference>
<organism evidence="2 3">
    <name type="scientific">Pedobacter yulinensis</name>
    <dbReference type="NCBI Taxonomy" id="2126353"/>
    <lineage>
        <taxon>Bacteria</taxon>
        <taxon>Pseudomonadati</taxon>
        <taxon>Bacteroidota</taxon>
        <taxon>Sphingobacteriia</taxon>
        <taxon>Sphingobacteriales</taxon>
        <taxon>Sphingobacteriaceae</taxon>
        <taxon>Pedobacter</taxon>
    </lineage>
</organism>
<keyword evidence="1" id="KW-0175">Coiled coil</keyword>
<evidence type="ECO:0000256" key="1">
    <source>
        <dbReference type="SAM" id="Coils"/>
    </source>
</evidence>
<dbReference type="SUPFAM" id="SSF56219">
    <property type="entry name" value="DNase I-like"/>
    <property type="match status" value="1"/>
</dbReference>
<evidence type="ECO:0000313" key="2">
    <source>
        <dbReference type="EMBL" id="PST83937.1"/>
    </source>
</evidence>
<sequence>MSTTITVLSWNVESFGAAKAAILSPKVKGQATPPLSKSQIVDFIAAVAKGLNLDVMGIMEVKSGIGQLLNNWLLSALNNNGTAGTTWKGAVSSRQDGGTQEEYIYLWKSTATFDLDMTALPGPTSLLNVADEQAFAGLFQAANVTAATDQSDFLLSLTANGYLIKGIWRERSSNKRTKTFRVNPDIWQSLKNGTPVKFDATKNPPPPVTFTAQQLTQIGSILTQLDVLRFVTYGDRSPYLINLKLDTKPLTLALYHAPGPQDITRFEAINIIGMSLPLAPANPDKNMMVMGDFNVASNQTFTMARLYQRAPATGNPNGVVFGPITPQKTELIFNPIILSPLSAGFARLPYPSYTSLSSRFVTNTAKPQDTQGNIYDNFYYRTSGTSANQLSMVANSPKITLPLEAFYPGTGFNATIATALMVFFRAFGGLAHVQKALATANKAQAKIAAAVKRGTNTSKTAAANLSKDPSNTTLQKRAKNAAAQLATYNARLASTTDAISSLTATQTLLTNGFNVTPAGIGDALTIYRHAISDHLAISLQLQS</sequence>
<protein>
    <recommendedName>
        <fullName evidence="4">Endonuclease/exonuclease/phosphatase domain-containing protein</fullName>
    </recommendedName>
</protein>
<keyword evidence="3" id="KW-1185">Reference proteome</keyword>